<dbReference type="EC" id="3.2.2.20" evidence="8"/>
<keyword evidence="1 9" id="KW-0479">Metal-binding</keyword>
<dbReference type="EMBL" id="JPKR02000005">
    <property type="protein sequence ID" value="KGD79477.1"/>
    <property type="molecule type" value="Genomic_DNA"/>
</dbReference>
<feature type="binding site" evidence="9">
    <location>
        <position position="6"/>
    </location>
    <ligand>
        <name>Zn(2+)</name>
        <dbReference type="ChEBI" id="CHEBI:29105"/>
    </ligand>
</feature>
<evidence type="ECO:0000256" key="8">
    <source>
        <dbReference type="ARBA" id="ARBA00066766"/>
    </source>
</evidence>
<dbReference type="AlphaFoldDB" id="A0A095TS45"/>
<comment type="function">
    <text evidence="7">Hydrolysis of the deoxyribose N-glycosidic bond to excise 3-methyladenine from the damaged DNA polymer formed by alkylation lesions.</text>
</comment>
<gene>
    <name evidence="10" type="ORF">HA49_02535</name>
</gene>
<dbReference type="Proteomes" id="UP000029577">
    <property type="component" value="Unassembled WGS sequence"/>
</dbReference>
<evidence type="ECO:0000256" key="9">
    <source>
        <dbReference type="PIRSR" id="PIRSR604597-1"/>
    </source>
</evidence>
<keyword evidence="11" id="KW-1185">Reference proteome</keyword>
<dbReference type="InterPro" id="IPR004597">
    <property type="entry name" value="Tag"/>
</dbReference>
<protein>
    <recommendedName>
        <fullName evidence="8">DNA-3-methyladenine glycosylase I</fullName>
        <ecNumber evidence="8">3.2.2.20</ecNumber>
    </recommendedName>
</protein>
<dbReference type="SUPFAM" id="SSF48150">
    <property type="entry name" value="DNA-glycosylase"/>
    <property type="match status" value="1"/>
</dbReference>
<feature type="binding site" evidence="9">
    <location>
        <position position="181"/>
    </location>
    <ligand>
        <name>Zn(2+)</name>
        <dbReference type="ChEBI" id="CHEBI:29105"/>
    </ligand>
</feature>
<name>A0A095TS45_9GAMM</name>
<evidence type="ECO:0000256" key="1">
    <source>
        <dbReference type="ARBA" id="ARBA00022723"/>
    </source>
</evidence>
<dbReference type="RefSeq" id="WP_038016426.1">
    <property type="nucleotide sequence ID" value="NZ_JPKR02000005.1"/>
</dbReference>
<sequence length="192" mass="21735">MTIQRCSWVSDDPLYIAYHDHEWGVPQKDPQVLFEMLCLEGQQAGLSWITVLRKREAYRRLFHQFSPALIAKMTLPDIEPRLSDPSIIRHRGKINAIISNAQALLVMESSGESFSDFLWGFVENQPVVNHYGNAHDVPVTSPVAMKMSAALKKRGFKFIGPTICYAFMQATGMVNDHQTHCFCHPDNASDTL</sequence>
<dbReference type="GO" id="GO:0046872">
    <property type="term" value="F:metal ion binding"/>
    <property type="evidence" value="ECO:0007669"/>
    <property type="project" value="UniProtKB-KW"/>
</dbReference>
<dbReference type="FunFam" id="1.10.340.30:FF:000009">
    <property type="entry name" value="DNA-3-methyladenine glycosylase I"/>
    <property type="match status" value="1"/>
</dbReference>
<feature type="binding site" evidence="9">
    <location>
        <position position="177"/>
    </location>
    <ligand>
        <name>Zn(2+)</name>
        <dbReference type="ChEBI" id="CHEBI:29105"/>
    </ligand>
</feature>
<evidence type="ECO:0000256" key="2">
    <source>
        <dbReference type="ARBA" id="ARBA00022763"/>
    </source>
</evidence>
<evidence type="ECO:0000256" key="7">
    <source>
        <dbReference type="ARBA" id="ARBA00057608"/>
    </source>
</evidence>
<dbReference type="GO" id="GO:0008725">
    <property type="term" value="F:DNA-3-methyladenine glycosylase activity"/>
    <property type="evidence" value="ECO:0007669"/>
    <property type="project" value="UniProtKB-EC"/>
</dbReference>
<evidence type="ECO:0000256" key="3">
    <source>
        <dbReference type="ARBA" id="ARBA00022801"/>
    </source>
</evidence>
<dbReference type="InterPro" id="IPR005019">
    <property type="entry name" value="Adenine_glyco"/>
</dbReference>
<comment type="catalytic activity">
    <reaction evidence="6">
        <text>Hydrolysis of alkylated DNA, releasing 3-methyladenine.</text>
        <dbReference type="EC" id="3.2.2.20"/>
    </reaction>
</comment>
<evidence type="ECO:0000313" key="10">
    <source>
        <dbReference type="EMBL" id="KGD79477.1"/>
    </source>
</evidence>
<evidence type="ECO:0000256" key="6">
    <source>
        <dbReference type="ARBA" id="ARBA00052558"/>
    </source>
</evidence>
<dbReference type="InterPro" id="IPR052891">
    <property type="entry name" value="DNA-3mA_glycosylase"/>
</dbReference>
<evidence type="ECO:0000256" key="5">
    <source>
        <dbReference type="ARBA" id="ARBA00023204"/>
    </source>
</evidence>
<comment type="caution">
    <text evidence="10">The sequence shown here is derived from an EMBL/GenBank/DDBJ whole genome shotgun (WGS) entry which is preliminary data.</text>
</comment>
<dbReference type="Gene3D" id="1.10.340.30">
    <property type="entry name" value="Hypothetical protein, domain 2"/>
    <property type="match status" value="1"/>
</dbReference>
<dbReference type="OrthoDB" id="9807664at2"/>
<organism evidence="10 11">
    <name type="scientific">Tatumella morbirosei</name>
    <dbReference type="NCBI Taxonomy" id="642227"/>
    <lineage>
        <taxon>Bacteria</taxon>
        <taxon>Pseudomonadati</taxon>
        <taxon>Pseudomonadota</taxon>
        <taxon>Gammaproteobacteria</taxon>
        <taxon>Enterobacterales</taxon>
        <taxon>Erwiniaceae</taxon>
        <taxon>Tatumella</taxon>
    </lineage>
</organism>
<dbReference type="InterPro" id="IPR011257">
    <property type="entry name" value="DNA_glycosylase"/>
</dbReference>
<keyword evidence="2" id="KW-0227">DNA damage</keyword>
<keyword evidence="5" id="KW-0234">DNA repair</keyword>
<dbReference type="GO" id="GO:0006284">
    <property type="term" value="P:base-excision repair"/>
    <property type="evidence" value="ECO:0007669"/>
    <property type="project" value="InterPro"/>
</dbReference>
<dbReference type="PANTHER" id="PTHR30037">
    <property type="entry name" value="DNA-3-METHYLADENINE GLYCOSYLASE 1"/>
    <property type="match status" value="1"/>
</dbReference>
<dbReference type="eggNOG" id="COG2818">
    <property type="taxonomic scope" value="Bacteria"/>
</dbReference>
<accession>A0A095TS45</accession>
<evidence type="ECO:0000313" key="11">
    <source>
        <dbReference type="Proteomes" id="UP000029577"/>
    </source>
</evidence>
<dbReference type="STRING" id="642227.HA49_02535"/>
<feature type="binding site" evidence="9">
    <location>
        <position position="19"/>
    </location>
    <ligand>
        <name>Zn(2+)</name>
        <dbReference type="ChEBI" id="CHEBI:29105"/>
    </ligand>
</feature>
<proteinExistence type="predicted"/>
<dbReference type="NCBIfam" id="TIGR00624">
    <property type="entry name" value="tag"/>
    <property type="match status" value="1"/>
</dbReference>
<dbReference type="Pfam" id="PF03352">
    <property type="entry name" value="Adenine_glyco"/>
    <property type="match status" value="1"/>
</dbReference>
<keyword evidence="3" id="KW-0378">Hydrolase</keyword>
<keyword evidence="4 9" id="KW-0862">Zinc</keyword>
<reference evidence="10" key="1">
    <citation type="submission" date="2014-12" db="EMBL/GenBank/DDBJ databases">
        <title>The draft genome of the Tatumella morbirosei type strain, LMG23360T isolated from pineapple rot.</title>
        <authorList>
            <person name="Smits T.H."/>
            <person name="Palmer M."/>
            <person name="Venter S.N."/>
            <person name="Duffy B."/>
            <person name="Steenkamp E.T."/>
            <person name="Chan W.Y."/>
            <person name="Coutinho T.A."/>
            <person name="Coetzee M.P."/>
            <person name="De Maayer P."/>
        </authorList>
    </citation>
    <scope>NUCLEOTIDE SEQUENCE [LARGE SCALE GENOMIC DNA]</scope>
    <source>
        <strain evidence="10">LMG 23360</strain>
    </source>
</reference>
<evidence type="ECO:0000256" key="4">
    <source>
        <dbReference type="ARBA" id="ARBA00022833"/>
    </source>
</evidence>
<dbReference type="PANTHER" id="PTHR30037:SF4">
    <property type="entry name" value="DNA-3-METHYLADENINE GLYCOSYLASE I"/>
    <property type="match status" value="1"/>
</dbReference>